<dbReference type="HAMAP" id="MF_00337">
    <property type="entry name" value="Exonuc_7_S"/>
    <property type="match status" value="1"/>
</dbReference>
<comment type="similarity">
    <text evidence="1 6">Belongs to the XseB family.</text>
</comment>
<dbReference type="SUPFAM" id="SSF116842">
    <property type="entry name" value="XseB-like"/>
    <property type="match status" value="1"/>
</dbReference>
<keyword evidence="5 6" id="KW-0269">Exonuclease</keyword>
<evidence type="ECO:0000256" key="5">
    <source>
        <dbReference type="ARBA" id="ARBA00022839"/>
    </source>
</evidence>
<name>A0A255GRD0_9ACTN</name>
<dbReference type="PANTHER" id="PTHR34137">
    <property type="entry name" value="EXODEOXYRIBONUCLEASE 7 SMALL SUBUNIT"/>
    <property type="match status" value="1"/>
</dbReference>
<evidence type="ECO:0000313" key="7">
    <source>
        <dbReference type="EMBL" id="OYO18141.1"/>
    </source>
</evidence>
<evidence type="ECO:0000256" key="4">
    <source>
        <dbReference type="ARBA" id="ARBA00022801"/>
    </source>
</evidence>
<dbReference type="AlphaFoldDB" id="A0A255GRD0"/>
<dbReference type="GO" id="GO:0009318">
    <property type="term" value="C:exodeoxyribonuclease VII complex"/>
    <property type="evidence" value="ECO:0007669"/>
    <property type="project" value="UniProtKB-UniRule"/>
</dbReference>
<comment type="function">
    <text evidence="6">Bidirectionally degrades single-stranded DNA into large acid-insoluble oligonucleotides, which are then degraded further into small acid-soluble oligonucleotides.</text>
</comment>
<evidence type="ECO:0000256" key="2">
    <source>
        <dbReference type="ARBA" id="ARBA00022490"/>
    </source>
</evidence>
<organism evidence="7 8">
    <name type="scientific">Enemella dayhoffiae</name>
    <dbReference type="NCBI Taxonomy" id="2016507"/>
    <lineage>
        <taxon>Bacteria</taxon>
        <taxon>Bacillati</taxon>
        <taxon>Actinomycetota</taxon>
        <taxon>Actinomycetes</taxon>
        <taxon>Propionibacteriales</taxon>
        <taxon>Propionibacteriaceae</taxon>
        <taxon>Enemella</taxon>
    </lineage>
</organism>
<dbReference type="OrthoDB" id="5244334at2"/>
<dbReference type="RefSeq" id="WP_094365230.1">
    <property type="nucleotide sequence ID" value="NZ_NMVQ01000045.1"/>
</dbReference>
<keyword evidence="3 6" id="KW-0540">Nuclease</keyword>
<dbReference type="PANTHER" id="PTHR34137:SF1">
    <property type="entry name" value="EXODEOXYRIBONUCLEASE 7 SMALL SUBUNIT"/>
    <property type="match status" value="1"/>
</dbReference>
<keyword evidence="2 6" id="KW-0963">Cytoplasm</keyword>
<dbReference type="GO" id="GO:0006308">
    <property type="term" value="P:DNA catabolic process"/>
    <property type="evidence" value="ECO:0007669"/>
    <property type="project" value="UniProtKB-UniRule"/>
</dbReference>
<dbReference type="EC" id="3.1.11.6" evidence="6"/>
<dbReference type="NCBIfam" id="TIGR01280">
    <property type="entry name" value="xseB"/>
    <property type="match status" value="1"/>
</dbReference>
<proteinExistence type="inferred from homology"/>
<dbReference type="GO" id="GO:0005829">
    <property type="term" value="C:cytosol"/>
    <property type="evidence" value="ECO:0007669"/>
    <property type="project" value="TreeGrafter"/>
</dbReference>
<dbReference type="InterPro" id="IPR003761">
    <property type="entry name" value="Exonuc_VII_S"/>
</dbReference>
<dbReference type="PIRSF" id="PIRSF006488">
    <property type="entry name" value="Exonuc_VII_S"/>
    <property type="match status" value="1"/>
</dbReference>
<dbReference type="NCBIfam" id="NF002139">
    <property type="entry name" value="PRK00977.1-3"/>
    <property type="match status" value="1"/>
</dbReference>
<keyword evidence="4 6" id="KW-0378">Hydrolase</keyword>
<dbReference type="EMBL" id="NMVQ01000045">
    <property type="protein sequence ID" value="OYO18141.1"/>
    <property type="molecule type" value="Genomic_DNA"/>
</dbReference>
<reference evidence="7 8" key="1">
    <citation type="submission" date="2017-07" db="EMBL/GenBank/DDBJ databases">
        <title>Draft whole genome sequences of clinical Proprionibacteriaceae strains.</title>
        <authorList>
            <person name="Bernier A.-M."/>
            <person name="Bernard K."/>
            <person name="Domingo M.-C."/>
        </authorList>
    </citation>
    <scope>NUCLEOTIDE SEQUENCE [LARGE SCALE GENOMIC DNA]</scope>
    <source>
        <strain evidence="7 8">NML 130396</strain>
    </source>
</reference>
<comment type="subunit">
    <text evidence="6">Heterooligomer composed of large and small subunits.</text>
</comment>
<comment type="catalytic activity">
    <reaction evidence="6">
        <text>Exonucleolytic cleavage in either 5'- to 3'- or 3'- to 5'-direction to yield nucleoside 5'-phosphates.</text>
        <dbReference type="EC" id="3.1.11.6"/>
    </reaction>
</comment>
<comment type="subcellular location">
    <subcellularLocation>
        <location evidence="6">Cytoplasm</location>
    </subcellularLocation>
</comment>
<dbReference type="InterPro" id="IPR037004">
    <property type="entry name" value="Exonuc_VII_ssu_sf"/>
</dbReference>
<evidence type="ECO:0000256" key="6">
    <source>
        <dbReference type="HAMAP-Rule" id="MF_00337"/>
    </source>
</evidence>
<accession>A0A255GRD0</accession>
<dbReference type="Gene3D" id="1.10.287.1040">
    <property type="entry name" value="Exonuclease VII, small subunit"/>
    <property type="match status" value="1"/>
</dbReference>
<dbReference type="Proteomes" id="UP000216311">
    <property type="component" value="Unassembled WGS sequence"/>
</dbReference>
<protein>
    <recommendedName>
        <fullName evidence="6">Exodeoxyribonuclease 7 small subunit</fullName>
        <ecNumber evidence="6">3.1.11.6</ecNumber>
    </recommendedName>
    <alternativeName>
        <fullName evidence="6">Exodeoxyribonuclease VII small subunit</fullName>
        <shortName evidence="6">Exonuclease VII small subunit</shortName>
    </alternativeName>
</protein>
<evidence type="ECO:0000256" key="3">
    <source>
        <dbReference type="ARBA" id="ARBA00022722"/>
    </source>
</evidence>
<evidence type="ECO:0000256" key="1">
    <source>
        <dbReference type="ARBA" id="ARBA00009998"/>
    </source>
</evidence>
<comment type="caution">
    <text evidence="7">The sequence shown here is derived from an EMBL/GenBank/DDBJ whole genome shotgun (WGS) entry which is preliminary data.</text>
</comment>
<evidence type="ECO:0000313" key="8">
    <source>
        <dbReference type="Proteomes" id="UP000216311"/>
    </source>
</evidence>
<dbReference type="Pfam" id="PF02609">
    <property type="entry name" value="Exonuc_VII_S"/>
    <property type="match status" value="1"/>
</dbReference>
<keyword evidence="8" id="KW-1185">Reference proteome</keyword>
<dbReference type="GO" id="GO:0008855">
    <property type="term" value="F:exodeoxyribonuclease VII activity"/>
    <property type="evidence" value="ECO:0007669"/>
    <property type="project" value="UniProtKB-UniRule"/>
</dbReference>
<sequence length="77" mass="8649">MSETDKSEGELSYEAAREELVKVVQRLEAGGVSLAESLQLWERGEQLADTCQRWLDGARERVEKARAAREQQAAEAE</sequence>
<gene>
    <name evidence="6" type="primary">xseB</name>
    <name evidence="7" type="ORF">CGZ93_16470</name>
</gene>